<dbReference type="EMBL" id="JBBCAQ010000036">
    <property type="protein sequence ID" value="KAK7576455.1"/>
    <property type="molecule type" value="Genomic_DNA"/>
</dbReference>
<protein>
    <submittedName>
        <fullName evidence="2">Uncharacterized protein</fullName>
    </submittedName>
</protein>
<keyword evidence="1" id="KW-0812">Transmembrane</keyword>
<sequence>MIRREGHPKSRRKINEKSQPKLVWIICYEWKSITGVVRVRFMAFQVTTGCFKGILIVVAIMSFSCLRSESTNYQTRQDFRTIHFYSFTLFTTDDTEKMTRRTQVRLGTVINSKIQALLDTIWKSEKWKISISVSRKEDLRVVFVMDVTKRRNNLTLFRN</sequence>
<evidence type="ECO:0000313" key="3">
    <source>
        <dbReference type="Proteomes" id="UP001367676"/>
    </source>
</evidence>
<comment type="caution">
    <text evidence="2">The sequence shown here is derived from an EMBL/GenBank/DDBJ whole genome shotgun (WGS) entry which is preliminary data.</text>
</comment>
<evidence type="ECO:0000313" key="2">
    <source>
        <dbReference type="EMBL" id="KAK7576455.1"/>
    </source>
</evidence>
<proteinExistence type="predicted"/>
<reference evidence="2 3" key="1">
    <citation type="submission" date="2024-03" db="EMBL/GenBank/DDBJ databases">
        <title>Adaptation during the transition from Ophiocordyceps entomopathogen to insect associate is accompanied by gene loss and intensified selection.</title>
        <authorList>
            <person name="Ward C.M."/>
            <person name="Onetto C.A."/>
            <person name="Borneman A.R."/>
        </authorList>
    </citation>
    <scope>NUCLEOTIDE SEQUENCE [LARGE SCALE GENOMIC DNA]</scope>
    <source>
        <strain evidence="2">AWRI1</strain>
        <tissue evidence="2">Single Adult Female</tissue>
    </source>
</reference>
<dbReference type="Proteomes" id="UP001367676">
    <property type="component" value="Unassembled WGS sequence"/>
</dbReference>
<organism evidence="2 3">
    <name type="scientific">Parthenolecanium corni</name>
    <dbReference type="NCBI Taxonomy" id="536013"/>
    <lineage>
        <taxon>Eukaryota</taxon>
        <taxon>Metazoa</taxon>
        <taxon>Ecdysozoa</taxon>
        <taxon>Arthropoda</taxon>
        <taxon>Hexapoda</taxon>
        <taxon>Insecta</taxon>
        <taxon>Pterygota</taxon>
        <taxon>Neoptera</taxon>
        <taxon>Paraneoptera</taxon>
        <taxon>Hemiptera</taxon>
        <taxon>Sternorrhyncha</taxon>
        <taxon>Coccoidea</taxon>
        <taxon>Coccidae</taxon>
        <taxon>Parthenolecanium</taxon>
    </lineage>
</organism>
<name>A0AAN9T8A6_9HEMI</name>
<gene>
    <name evidence="2" type="ORF">V9T40_012741</name>
</gene>
<keyword evidence="1" id="KW-1133">Transmembrane helix</keyword>
<feature type="transmembrane region" description="Helical" evidence="1">
    <location>
        <begin position="43"/>
        <end position="66"/>
    </location>
</feature>
<keyword evidence="1" id="KW-0472">Membrane</keyword>
<dbReference type="AlphaFoldDB" id="A0AAN9T8A6"/>
<accession>A0AAN9T8A6</accession>
<evidence type="ECO:0000256" key="1">
    <source>
        <dbReference type="SAM" id="Phobius"/>
    </source>
</evidence>
<keyword evidence="3" id="KW-1185">Reference proteome</keyword>